<organism evidence="1 2">
    <name type="scientific">Trichinella pseudospiralis</name>
    <name type="common">Parasitic roundworm</name>
    <dbReference type="NCBI Taxonomy" id="6337"/>
    <lineage>
        <taxon>Eukaryota</taxon>
        <taxon>Metazoa</taxon>
        <taxon>Ecdysozoa</taxon>
        <taxon>Nematoda</taxon>
        <taxon>Enoplea</taxon>
        <taxon>Dorylaimia</taxon>
        <taxon>Trichinellida</taxon>
        <taxon>Trichinellidae</taxon>
        <taxon>Trichinella</taxon>
    </lineage>
</organism>
<dbReference type="AlphaFoldDB" id="A0A0V1JBX4"/>
<evidence type="ECO:0000313" key="2">
    <source>
        <dbReference type="Proteomes" id="UP000054805"/>
    </source>
</evidence>
<sequence length="68" mass="7671">MNKYTQTRLITTALTKALTIFKQKTPSFSFLFSVRNRFFSSAPGALLTDSISNIVFYSFVPSISCDHI</sequence>
<comment type="caution">
    <text evidence="1">The sequence shown here is derived from an EMBL/GenBank/DDBJ whole genome shotgun (WGS) entry which is preliminary data.</text>
</comment>
<name>A0A0V1JBX4_TRIPS</name>
<reference evidence="1 2" key="1">
    <citation type="submission" date="2015-01" db="EMBL/GenBank/DDBJ databases">
        <title>Evolution of Trichinella species and genotypes.</title>
        <authorList>
            <person name="Korhonen P.K."/>
            <person name="Edoardo P."/>
            <person name="Giuseppe L.R."/>
            <person name="Gasser R.B."/>
        </authorList>
    </citation>
    <scope>NUCLEOTIDE SEQUENCE [LARGE SCALE GENOMIC DNA]</scope>
    <source>
        <strain evidence="1">ISS588</strain>
    </source>
</reference>
<dbReference type="Proteomes" id="UP000054805">
    <property type="component" value="Unassembled WGS sequence"/>
</dbReference>
<accession>A0A0V1JBX4</accession>
<gene>
    <name evidence="1" type="ORF">T4B_14098</name>
</gene>
<protein>
    <submittedName>
        <fullName evidence="1">Uncharacterized protein</fullName>
    </submittedName>
</protein>
<dbReference type="EMBL" id="JYDS01000016">
    <property type="protein sequence ID" value="KRZ32472.1"/>
    <property type="molecule type" value="Genomic_DNA"/>
</dbReference>
<keyword evidence="2" id="KW-1185">Reference proteome</keyword>
<evidence type="ECO:0000313" key="1">
    <source>
        <dbReference type="EMBL" id="KRZ32472.1"/>
    </source>
</evidence>
<proteinExistence type="predicted"/>